<comment type="subcellular location">
    <subcellularLocation>
        <location evidence="1">Cytoplasm</location>
    </subcellularLocation>
</comment>
<dbReference type="GO" id="GO:0006430">
    <property type="term" value="P:lysyl-tRNA aminoacylation"/>
    <property type="evidence" value="ECO:0007669"/>
    <property type="project" value="InterPro"/>
</dbReference>
<keyword evidence="3" id="KW-0963">Cytoplasm</keyword>
<evidence type="ECO:0000313" key="10">
    <source>
        <dbReference type="EMBL" id="AIF23581.1"/>
    </source>
</evidence>
<dbReference type="GO" id="GO:0005524">
    <property type="term" value="F:ATP binding"/>
    <property type="evidence" value="ECO:0007669"/>
    <property type="project" value="UniProtKB-KW"/>
</dbReference>
<keyword evidence="8 10" id="KW-0030">Aminoacyl-tRNA synthetase</keyword>
<dbReference type="PANTHER" id="PTHR37940:SF1">
    <property type="entry name" value="LYSINE--TRNA LIGASE"/>
    <property type="match status" value="1"/>
</dbReference>
<feature type="domain" description="Aminoacyl-tRNA synthetase class I anticodon-binding" evidence="9">
    <location>
        <begin position="161"/>
        <end position="237"/>
    </location>
</feature>
<dbReference type="InterPro" id="IPR008925">
    <property type="entry name" value="aa_tRNA-synth_I_cd-bd_sf"/>
</dbReference>
<reference evidence="10" key="1">
    <citation type="journal article" date="2014" name="Genome Biol. Evol.">
        <title>Pangenome evidence for extensive interdomain horizontal transfer affecting lineage core and shell genes in uncultured planktonic thaumarchaeota and euryarchaeota.</title>
        <authorList>
            <person name="Deschamps P."/>
            <person name="Zivanovic Y."/>
            <person name="Moreira D."/>
            <person name="Rodriguez-Valera F."/>
            <person name="Lopez-Garcia P."/>
        </authorList>
    </citation>
    <scope>NUCLEOTIDE SEQUENCE</scope>
</reference>
<dbReference type="Pfam" id="PF19269">
    <property type="entry name" value="Anticodon_2"/>
    <property type="match status" value="1"/>
</dbReference>
<dbReference type="EMBL" id="KF901235">
    <property type="protein sequence ID" value="AIF23581.1"/>
    <property type="molecule type" value="Genomic_DNA"/>
</dbReference>
<gene>
    <name evidence="10" type="primary">lysK</name>
</gene>
<proteinExistence type="inferred from homology"/>
<evidence type="ECO:0000256" key="5">
    <source>
        <dbReference type="ARBA" id="ARBA00022741"/>
    </source>
</evidence>
<evidence type="ECO:0000256" key="6">
    <source>
        <dbReference type="ARBA" id="ARBA00022840"/>
    </source>
</evidence>
<keyword evidence="7" id="KW-0648">Protein biosynthesis</keyword>
<evidence type="ECO:0000256" key="1">
    <source>
        <dbReference type="ARBA" id="ARBA00004496"/>
    </source>
</evidence>
<accession>A0A075I4L9</accession>
<dbReference type="GO" id="GO:0005737">
    <property type="term" value="C:cytoplasm"/>
    <property type="evidence" value="ECO:0007669"/>
    <property type="project" value="UniProtKB-SubCell"/>
</dbReference>
<evidence type="ECO:0000256" key="2">
    <source>
        <dbReference type="ARBA" id="ARBA00005594"/>
    </source>
</evidence>
<dbReference type="SUPFAM" id="SSF48163">
    <property type="entry name" value="An anticodon-binding domain of class I aminoacyl-tRNA synthetases"/>
    <property type="match status" value="1"/>
</dbReference>
<dbReference type="InterPro" id="IPR045462">
    <property type="entry name" value="aa-tRNA-synth_I_cd-bd"/>
</dbReference>
<dbReference type="PANTHER" id="PTHR37940">
    <property type="entry name" value="LYSINE--TRNA LIGASE"/>
    <property type="match status" value="1"/>
</dbReference>
<dbReference type="Gene3D" id="1.10.10.350">
    <property type="match status" value="1"/>
</dbReference>
<evidence type="ECO:0000256" key="7">
    <source>
        <dbReference type="ARBA" id="ARBA00022917"/>
    </source>
</evidence>
<organism evidence="10">
    <name type="scientific">uncultured marine group II/III euryarchaeote SAT1000_17_E06</name>
    <dbReference type="NCBI Taxonomy" id="1456561"/>
    <lineage>
        <taxon>Archaea</taxon>
        <taxon>Methanobacteriati</taxon>
        <taxon>Methanobacteriota</taxon>
        <taxon>environmental samples</taxon>
    </lineage>
</organism>
<keyword evidence="6" id="KW-0067">ATP-binding</keyword>
<sequence>MHSSTGVAVSAAEMLRIAPPEALRWLVLKPQPQRHIDFDPGMGVLNLVDDYDRAGQARFAGDTSNERNDNARAWELSQVAAIPEALPTVAYRHLVTLAQSRPDLDGVVETLQQTGELGDVSAADREWLARRLECLENWLAGPAPDAVRFTLQERPPQLKLKSGERDALATLAELLTEAEWQPQPLHDLFYAAQEASGRDAKTLFALVYRALLGQSRGPRLGFFLATLDREWVVARLRGYS</sequence>
<keyword evidence="4 10" id="KW-0436">Ligase</keyword>
<dbReference type="Gene3D" id="1.10.10.770">
    <property type="match status" value="1"/>
</dbReference>
<evidence type="ECO:0000256" key="8">
    <source>
        <dbReference type="ARBA" id="ARBA00023146"/>
    </source>
</evidence>
<evidence type="ECO:0000259" key="9">
    <source>
        <dbReference type="Pfam" id="PF19269"/>
    </source>
</evidence>
<dbReference type="GO" id="GO:0000049">
    <property type="term" value="F:tRNA binding"/>
    <property type="evidence" value="ECO:0007669"/>
    <property type="project" value="InterPro"/>
</dbReference>
<dbReference type="GO" id="GO:0004824">
    <property type="term" value="F:lysine-tRNA ligase activity"/>
    <property type="evidence" value="ECO:0007669"/>
    <property type="project" value="UniProtKB-EC"/>
</dbReference>
<evidence type="ECO:0000256" key="3">
    <source>
        <dbReference type="ARBA" id="ARBA00022490"/>
    </source>
</evidence>
<comment type="similarity">
    <text evidence="2">Belongs to the class-I aminoacyl-tRNA synthetase family.</text>
</comment>
<keyword evidence="5" id="KW-0547">Nucleotide-binding</keyword>
<dbReference type="Pfam" id="PF01921">
    <property type="entry name" value="tRNA-synt_1f"/>
    <property type="match status" value="1"/>
</dbReference>
<dbReference type="AlphaFoldDB" id="A0A075I4L9"/>
<evidence type="ECO:0000256" key="4">
    <source>
        <dbReference type="ARBA" id="ARBA00022598"/>
    </source>
</evidence>
<name>A0A075I4L9_9EURY</name>
<dbReference type="EC" id="6.1.1.6" evidence="10"/>
<protein>
    <submittedName>
        <fullName evidence="10">Lysyl-tRNA synthetase (LysK)</fullName>
        <ecNumber evidence="10">6.1.1.6</ecNumber>
    </submittedName>
</protein>
<dbReference type="InterPro" id="IPR002904">
    <property type="entry name" value="Lys-tRNA-ligase"/>
</dbReference>
<dbReference type="InterPro" id="IPR020751">
    <property type="entry name" value="aa-tRNA-synth_I_codon-bd_sub2"/>
</dbReference>